<dbReference type="PANTHER" id="PTHR21646">
    <property type="entry name" value="UBIQUITIN CARBOXYL-TERMINAL HYDROLASE"/>
    <property type="match status" value="1"/>
</dbReference>
<keyword evidence="2 4" id="KW-0863">Zinc-finger</keyword>
<dbReference type="AlphaFoldDB" id="A0A1G4IPV9"/>
<dbReference type="SUPFAM" id="SSF57850">
    <property type="entry name" value="RING/U-box"/>
    <property type="match status" value="1"/>
</dbReference>
<dbReference type="STRING" id="1266660.A0A1G4IPV9"/>
<name>A0A1G4IPV9_9SACH</name>
<sequence length="490" mass="56671">MLNYADEIQKIFRIRKVKWHSLHNLGTMTGYGTYTIKSSRESNDEVERAPKRIKRVLKQGQGVLDEVDLKKLDIDRERVCSITLSPLNVYACLKCGKFLQGRKENSVAFQHSIQEDHHAFMNLHTGKAYILPENYQLGDNPLLERIRLFIAPSYTPQQISELPVQCFDIFNNAYWTGLVRLNDNNNSSHITVALQLIARIPPIRDFLLLTASDKFEDELLNRLSLLIKRIWSSHLLKCHLSPHEILHHLSLTNSSLLTPKNTPEPKDIFLWIINRLFGAAPAMKKLLSKEMRGELFSLTQEVPRHDNQQEDTKSLENSHTTRRKIKFWTLTLDLPPMPLFKDGFDTNSIPQVRLEDLLTKFNGVEKAQTKQGTIALSLSKLPRLLILHINRFNRAVECPIKNRNQTIVKLPSILKVKGSKFKLIAIISHKGVRGTYSDETELDQESQWSIIVYEKSLEEWFEVNDKSITIKEKELLFLEESCIQVWEAME</sequence>
<dbReference type="PROSITE" id="PS50271">
    <property type="entry name" value="ZF_UBP"/>
    <property type="match status" value="1"/>
</dbReference>
<dbReference type="InterPro" id="IPR013083">
    <property type="entry name" value="Znf_RING/FYVE/PHD"/>
</dbReference>
<evidence type="ECO:0000256" key="4">
    <source>
        <dbReference type="PROSITE-ProRule" id="PRU00502"/>
    </source>
</evidence>
<keyword evidence="1" id="KW-0479">Metal-binding</keyword>
<feature type="domain" description="USP" evidence="5">
    <location>
        <begin position="176"/>
        <end position="489"/>
    </location>
</feature>
<evidence type="ECO:0000259" key="5">
    <source>
        <dbReference type="PROSITE" id="PS50235"/>
    </source>
</evidence>
<dbReference type="GO" id="GO:0008270">
    <property type="term" value="F:zinc ion binding"/>
    <property type="evidence" value="ECO:0007669"/>
    <property type="project" value="UniProtKB-KW"/>
</dbReference>
<dbReference type="SMART" id="SM00290">
    <property type="entry name" value="ZnF_UBP"/>
    <property type="match status" value="1"/>
</dbReference>
<protein>
    <submittedName>
        <fullName evidence="7">LADA_0A07228g1_1</fullName>
    </submittedName>
</protein>
<dbReference type="PANTHER" id="PTHR21646:SF16">
    <property type="entry name" value="U4_U6.U5 TRI-SNRNP-ASSOCIATED PROTEIN 2"/>
    <property type="match status" value="1"/>
</dbReference>
<keyword evidence="3" id="KW-0862">Zinc</keyword>
<dbReference type="InterPro" id="IPR001607">
    <property type="entry name" value="Znf_UBP"/>
</dbReference>
<evidence type="ECO:0000313" key="8">
    <source>
        <dbReference type="Proteomes" id="UP000190274"/>
    </source>
</evidence>
<evidence type="ECO:0000256" key="3">
    <source>
        <dbReference type="ARBA" id="ARBA00022833"/>
    </source>
</evidence>
<evidence type="ECO:0000256" key="2">
    <source>
        <dbReference type="ARBA" id="ARBA00022771"/>
    </source>
</evidence>
<dbReference type="EMBL" id="LT598460">
    <property type="protein sequence ID" value="SCU78734.1"/>
    <property type="molecule type" value="Genomic_DNA"/>
</dbReference>
<evidence type="ECO:0000313" key="7">
    <source>
        <dbReference type="EMBL" id="SCU78734.1"/>
    </source>
</evidence>
<feature type="domain" description="UBP-type" evidence="6">
    <location>
        <begin position="52"/>
        <end position="157"/>
    </location>
</feature>
<keyword evidence="8" id="KW-1185">Reference proteome</keyword>
<dbReference type="GO" id="GO:0016579">
    <property type="term" value="P:protein deubiquitination"/>
    <property type="evidence" value="ECO:0007669"/>
    <property type="project" value="InterPro"/>
</dbReference>
<dbReference type="Proteomes" id="UP000190274">
    <property type="component" value="Chromosome A"/>
</dbReference>
<reference evidence="7 8" key="1">
    <citation type="submission" date="2016-03" db="EMBL/GenBank/DDBJ databases">
        <authorList>
            <person name="Devillers H."/>
        </authorList>
    </citation>
    <scope>NUCLEOTIDE SEQUENCE [LARGE SCALE GENOMIC DNA]</scope>
    <source>
        <strain evidence="7">CBS 10888</strain>
    </source>
</reference>
<dbReference type="InterPro" id="IPR038765">
    <property type="entry name" value="Papain-like_cys_pep_sf"/>
</dbReference>
<dbReference type="Pfam" id="PF00443">
    <property type="entry name" value="UCH"/>
    <property type="match status" value="1"/>
</dbReference>
<organism evidence="7 8">
    <name type="scientific">Lachancea dasiensis</name>
    <dbReference type="NCBI Taxonomy" id="1072105"/>
    <lineage>
        <taxon>Eukaryota</taxon>
        <taxon>Fungi</taxon>
        <taxon>Dikarya</taxon>
        <taxon>Ascomycota</taxon>
        <taxon>Saccharomycotina</taxon>
        <taxon>Saccharomycetes</taxon>
        <taxon>Saccharomycetales</taxon>
        <taxon>Saccharomycetaceae</taxon>
        <taxon>Lachancea</taxon>
    </lineage>
</organism>
<dbReference type="InterPro" id="IPR028889">
    <property type="entry name" value="USP"/>
</dbReference>
<dbReference type="Gene3D" id="3.30.40.10">
    <property type="entry name" value="Zinc/RING finger domain, C3HC4 (zinc finger)"/>
    <property type="match status" value="1"/>
</dbReference>
<dbReference type="PROSITE" id="PS50235">
    <property type="entry name" value="USP_3"/>
    <property type="match status" value="1"/>
</dbReference>
<evidence type="ECO:0000256" key="1">
    <source>
        <dbReference type="ARBA" id="ARBA00022723"/>
    </source>
</evidence>
<dbReference type="SUPFAM" id="SSF54001">
    <property type="entry name" value="Cysteine proteinases"/>
    <property type="match status" value="1"/>
</dbReference>
<dbReference type="InterPro" id="IPR050185">
    <property type="entry name" value="Ub_carboxyl-term_hydrolase"/>
</dbReference>
<dbReference type="OrthoDB" id="10263353at2759"/>
<proteinExistence type="predicted"/>
<dbReference type="InterPro" id="IPR001394">
    <property type="entry name" value="Peptidase_C19_UCH"/>
</dbReference>
<dbReference type="Gene3D" id="3.90.70.10">
    <property type="entry name" value="Cysteine proteinases"/>
    <property type="match status" value="1"/>
</dbReference>
<dbReference type="GO" id="GO:0004843">
    <property type="term" value="F:cysteine-type deubiquitinase activity"/>
    <property type="evidence" value="ECO:0007669"/>
    <property type="project" value="InterPro"/>
</dbReference>
<dbReference type="Pfam" id="PF02148">
    <property type="entry name" value="zf-UBP"/>
    <property type="match status" value="1"/>
</dbReference>
<gene>
    <name evidence="7" type="ORF">LADA_0A07228G</name>
</gene>
<evidence type="ECO:0000259" key="6">
    <source>
        <dbReference type="PROSITE" id="PS50271"/>
    </source>
</evidence>
<accession>A0A1G4IPV9</accession>